<dbReference type="SUPFAM" id="SSF51556">
    <property type="entry name" value="Metallo-dependent hydrolases"/>
    <property type="match status" value="1"/>
</dbReference>
<dbReference type="Pfam" id="PF01979">
    <property type="entry name" value="Amidohydro_1"/>
    <property type="match status" value="1"/>
</dbReference>
<gene>
    <name evidence="3" type="ORF">DL796_10920</name>
</gene>
<dbReference type="InterPro" id="IPR032466">
    <property type="entry name" value="Metal_Hydrolase"/>
</dbReference>
<organism evidence="3 4">
    <name type="scientific">Kangiella spongicola</name>
    <dbReference type="NCBI Taxonomy" id="796379"/>
    <lineage>
        <taxon>Bacteria</taxon>
        <taxon>Pseudomonadati</taxon>
        <taxon>Pseudomonadota</taxon>
        <taxon>Gammaproteobacteria</taxon>
        <taxon>Kangiellales</taxon>
        <taxon>Kangiellaceae</taxon>
        <taxon>Kangiella</taxon>
    </lineage>
</organism>
<comment type="caution">
    <text evidence="3">The sequence shown here is derived from an EMBL/GenBank/DDBJ whole genome shotgun (WGS) entry which is preliminary data.</text>
</comment>
<evidence type="ECO:0000313" key="3">
    <source>
        <dbReference type="EMBL" id="PXF62822.1"/>
    </source>
</evidence>
<dbReference type="OrthoDB" id="783596at2"/>
<evidence type="ECO:0000259" key="2">
    <source>
        <dbReference type="Pfam" id="PF01979"/>
    </source>
</evidence>
<keyword evidence="4" id="KW-1185">Reference proteome</keyword>
<name>A0A318D0S2_9GAMM</name>
<reference evidence="3 4" key="1">
    <citation type="submission" date="2018-05" db="EMBL/GenBank/DDBJ databases">
        <title>Kangiella spongicola genome sequence.</title>
        <authorList>
            <person name="Maclea K.S."/>
            <person name="Goen A.E."/>
            <person name="Kelley C."/>
            <person name="Underriner A."/>
            <person name="Silverwood T."/>
            <person name="Trachtenberg A.M."/>
        </authorList>
    </citation>
    <scope>NUCLEOTIDE SEQUENCE [LARGE SCALE GENOMIC DNA]</scope>
    <source>
        <strain evidence="3 4">ATCC BAA-2076</strain>
    </source>
</reference>
<dbReference type="RefSeq" id="WP_110201723.1">
    <property type="nucleotide sequence ID" value="NZ_QICH01000003.1"/>
</dbReference>
<dbReference type="GO" id="GO:0016810">
    <property type="term" value="F:hydrolase activity, acting on carbon-nitrogen (but not peptide) bonds"/>
    <property type="evidence" value="ECO:0007669"/>
    <property type="project" value="InterPro"/>
</dbReference>
<dbReference type="AlphaFoldDB" id="A0A318D0S2"/>
<keyword evidence="1" id="KW-0732">Signal</keyword>
<dbReference type="SUPFAM" id="SSF51338">
    <property type="entry name" value="Composite domain of metallo-dependent hydrolases"/>
    <property type="match status" value="1"/>
</dbReference>
<dbReference type="Gene3D" id="2.30.40.10">
    <property type="entry name" value="Urease, subunit C, domain 1"/>
    <property type="match status" value="1"/>
</dbReference>
<dbReference type="PANTHER" id="PTHR43135">
    <property type="entry name" value="ALPHA-D-RIBOSE 1-METHYLPHOSPHONATE 5-TRIPHOSPHATE DIPHOSPHATASE"/>
    <property type="match status" value="1"/>
</dbReference>
<proteinExistence type="predicted"/>
<dbReference type="InterPro" id="IPR011059">
    <property type="entry name" value="Metal-dep_hydrolase_composite"/>
</dbReference>
<sequence>MSKLLKSLAIMALVVGAGSHNQAQAESILIKGAKVYTMTSAGTLENADVLIEDGLIRNIGEGISASGAKVVDGKGKVVTSGIFALENQIGLVEIGAIEGTRDSGTELENSGASFRVSDVFNAKSTLIPMNREGGVTRTLIKPYNGKSVFAGYGAIMDMTGDYDSLILSDVAIFATYGEHAAHLSGGSRASALHELNKSFAQAKEYAVNKEAVKRGEYRQLDYSLADLEALNRVLTKEIPLVVSVNRANDILTMLDFAKSHNISLVLSGVAEGWKVADEIAKANVPVIVDPMDNIPSSFESLGKRYENAGLLNKAGVKVMFSTSTHNADNVRQAAGNAVAYGMPYDKALAAVTSIPAKVFGGASNYGKLMPGFKAELVLWTGDPFEVTTYADTVIIDGKVQDLSSRAKRLEQRYKDISTDNNTFYRK</sequence>
<protein>
    <submittedName>
        <fullName evidence="3">Imidazolonepropionase</fullName>
    </submittedName>
</protein>
<feature type="domain" description="Amidohydrolase-related" evidence="2">
    <location>
        <begin position="256"/>
        <end position="399"/>
    </location>
</feature>
<evidence type="ECO:0000313" key="4">
    <source>
        <dbReference type="Proteomes" id="UP000247689"/>
    </source>
</evidence>
<dbReference type="InterPro" id="IPR051781">
    <property type="entry name" value="Metallo-dep_Hydrolase"/>
</dbReference>
<evidence type="ECO:0000256" key="1">
    <source>
        <dbReference type="SAM" id="SignalP"/>
    </source>
</evidence>
<feature type="chain" id="PRO_5016349598" evidence="1">
    <location>
        <begin position="26"/>
        <end position="426"/>
    </location>
</feature>
<accession>A0A318D0S2</accession>
<feature type="signal peptide" evidence="1">
    <location>
        <begin position="1"/>
        <end position="25"/>
    </location>
</feature>
<dbReference type="Proteomes" id="UP000247689">
    <property type="component" value="Unassembled WGS sequence"/>
</dbReference>
<dbReference type="Gene3D" id="3.20.20.140">
    <property type="entry name" value="Metal-dependent hydrolases"/>
    <property type="match status" value="1"/>
</dbReference>
<dbReference type="PANTHER" id="PTHR43135:SF3">
    <property type="entry name" value="ALPHA-D-RIBOSE 1-METHYLPHOSPHONATE 5-TRIPHOSPHATE DIPHOSPHATASE"/>
    <property type="match status" value="1"/>
</dbReference>
<dbReference type="EMBL" id="QICH01000003">
    <property type="protein sequence ID" value="PXF62822.1"/>
    <property type="molecule type" value="Genomic_DNA"/>
</dbReference>
<dbReference type="InterPro" id="IPR006680">
    <property type="entry name" value="Amidohydro-rel"/>
</dbReference>